<keyword evidence="2" id="KW-1185">Reference proteome</keyword>
<gene>
    <name evidence="1" type="ORF">CFK39_06405</name>
</gene>
<organism evidence="1 2">
    <name type="scientific">Brachybacterium avium</name>
    <dbReference type="NCBI Taxonomy" id="2017485"/>
    <lineage>
        <taxon>Bacteria</taxon>
        <taxon>Bacillati</taxon>
        <taxon>Actinomycetota</taxon>
        <taxon>Actinomycetes</taxon>
        <taxon>Micrococcales</taxon>
        <taxon>Dermabacteraceae</taxon>
        <taxon>Brachybacterium</taxon>
    </lineage>
</organism>
<sequence length="194" mass="20447">MRPRRRGDQMRRRGMSAQSEASARRWWIRLRLALAAGLLLGIGATGTLADWTDQEKVTATFIADVIPAPTLTRACEFKPGLLGLGARVRIYWRLPSGYALSDVEVQASTRGLGSVLAPLTGFSLTGNTVRQSDGTYRTDVPANLLGGLLGLGAELELALVVAPDDVGGWVSKSASVASNAGLVAGIGGKCRNLT</sequence>
<reference evidence="2" key="1">
    <citation type="submission" date="2017-07" db="EMBL/GenBank/DDBJ databases">
        <title>Brachybacterium sp. VR2415.</title>
        <authorList>
            <person name="Tak E.J."/>
            <person name="Bae J.-W."/>
        </authorList>
    </citation>
    <scope>NUCLEOTIDE SEQUENCE [LARGE SCALE GENOMIC DNA]</scope>
    <source>
        <strain evidence="2">VR2415</strain>
    </source>
</reference>
<proteinExistence type="predicted"/>
<name>A0A220UBT3_9MICO</name>
<dbReference type="EMBL" id="CP022316">
    <property type="protein sequence ID" value="ASK65525.1"/>
    <property type="molecule type" value="Genomic_DNA"/>
</dbReference>
<evidence type="ECO:0000313" key="2">
    <source>
        <dbReference type="Proteomes" id="UP000198398"/>
    </source>
</evidence>
<evidence type="ECO:0000313" key="1">
    <source>
        <dbReference type="EMBL" id="ASK65525.1"/>
    </source>
</evidence>
<accession>A0A220UBT3</accession>
<protein>
    <submittedName>
        <fullName evidence="1">Uncharacterized protein</fullName>
    </submittedName>
</protein>
<dbReference type="AlphaFoldDB" id="A0A220UBT3"/>
<dbReference type="KEGG" id="brv:CFK39_06405"/>
<dbReference type="Proteomes" id="UP000198398">
    <property type="component" value="Chromosome"/>
</dbReference>
<dbReference type="NCBIfam" id="TIGR04088">
    <property type="entry name" value="cognate_SipW"/>
    <property type="match status" value="1"/>
</dbReference>
<dbReference type="InterPro" id="IPR023833">
    <property type="entry name" value="Signal_pept_SipW-depend-type"/>
</dbReference>